<gene>
    <name evidence="2" type="ORF">K489DRAFT_93261</name>
</gene>
<keyword evidence="1" id="KW-1185">Reference proteome</keyword>
<evidence type="ECO:0000313" key="2">
    <source>
        <dbReference type="RefSeq" id="XP_033455436.1"/>
    </source>
</evidence>
<protein>
    <submittedName>
        <fullName evidence="2">Uncharacterized protein</fullName>
    </submittedName>
</protein>
<proteinExistence type="predicted"/>
<accession>A0A6J3LRD9</accession>
<evidence type="ECO:0000313" key="1">
    <source>
        <dbReference type="Proteomes" id="UP000504637"/>
    </source>
</evidence>
<dbReference type="Proteomes" id="UP000504637">
    <property type="component" value="Unplaced"/>
</dbReference>
<dbReference type="GeneID" id="54366851"/>
<organism evidence="2">
    <name type="scientific">Dissoconium aciculare CBS 342.82</name>
    <dbReference type="NCBI Taxonomy" id="1314786"/>
    <lineage>
        <taxon>Eukaryota</taxon>
        <taxon>Fungi</taxon>
        <taxon>Dikarya</taxon>
        <taxon>Ascomycota</taxon>
        <taxon>Pezizomycotina</taxon>
        <taxon>Dothideomycetes</taxon>
        <taxon>Dothideomycetidae</taxon>
        <taxon>Mycosphaerellales</taxon>
        <taxon>Dissoconiaceae</taxon>
        <taxon>Dissoconium</taxon>
    </lineage>
</organism>
<reference evidence="2" key="2">
    <citation type="submission" date="2020-04" db="EMBL/GenBank/DDBJ databases">
        <authorList>
            <consortium name="NCBI Genome Project"/>
        </authorList>
    </citation>
    <scope>NUCLEOTIDE SEQUENCE</scope>
    <source>
        <strain evidence="2">CBS 342.82</strain>
    </source>
</reference>
<reference evidence="2" key="3">
    <citation type="submission" date="2025-08" db="UniProtKB">
        <authorList>
            <consortium name="RefSeq"/>
        </authorList>
    </citation>
    <scope>IDENTIFICATION</scope>
    <source>
        <strain evidence="2">CBS 342.82</strain>
    </source>
</reference>
<dbReference type="OrthoDB" id="2099276at2759"/>
<dbReference type="InterPro" id="IPR038883">
    <property type="entry name" value="AN11006-like"/>
</dbReference>
<dbReference type="PANTHER" id="PTHR42085:SF6">
    <property type="entry name" value="F-BOX DOMAIN-CONTAINING PROTEIN"/>
    <property type="match status" value="1"/>
</dbReference>
<name>A0A6J3LRD9_9PEZI</name>
<dbReference type="PANTHER" id="PTHR42085">
    <property type="entry name" value="F-BOX DOMAIN-CONTAINING PROTEIN"/>
    <property type="match status" value="1"/>
</dbReference>
<reference evidence="2" key="1">
    <citation type="submission" date="2020-01" db="EMBL/GenBank/DDBJ databases">
        <authorList>
            <consortium name="DOE Joint Genome Institute"/>
            <person name="Haridas S."/>
            <person name="Albert R."/>
            <person name="Binder M."/>
            <person name="Bloem J."/>
            <person name="Labutti K."/>
            <person name="Salamov A."/>
            <person name="Andreopoulos B."/>
            <person name="Baker S.E."/>
            <person name="Barry K."/>
            <person name="Bills G."/>
            <person name="Bluhm B.H."/>
            <person name="Cannon C."/>
            <person name="Castanera R."/>
            <person name="Culley D.E."/>
            <person name="Daum C."/>
            <person name="Ezra D."/>
            <person name="Gonzalez J.B."/>
            <person name="Henrissat B."/>
            <person name="Kuo A."/>
            <person name="Liang C."/>
            <person name="Lipzen A."/>
            <person name="Lutzoni F."/>
            <person name="Magnuson J."/>
            <person name="Mondo S."/>
            <person name="Nolan M."/>
            <person name="Ohm R."/>
            <person name="Pangilinan J."/>
            <person name="Park H.-J."/>
            <person name="Ramirez L."/>
            <person name="Alfaro M."/>
            <person name="Sun H."/>
            <person name="Tritt A."/>
            <person name="Yoshinaga Y."/>
            <person name="Zwiers L.-H."/>
            <person name="Turgeon B.G."/>
            <person name="Goodwin S.B."/>
            <person name="Spatafora J.W."/>
            <person name="Crous P.W."/>
            <person name="Grigoriev I.V."/>
        </authorList>
    </citation>
    <scope>NUCLEOTIDE SEQUENCE</scope>
    <source>
        <strain evidence="2">CBS 342.82</strain>
    </source>
</reference>
<sequence length="517" mass="59246">MSRSASTHLLTTRICHHFRSSNRQHGSARPLTFTDLPPAIRRRIYSFIYDVRPEALYSTDNCIDVTTEKHTLCDSLPEELWETWCRLRLVSRVVAADQLPWFCSTHLIALDWMDISYLAVEESPIPSLIPSFKRLFLDLNKDSTSEDSPLPESREVPFPPRTWKQFCCRLSAIPSLVLYVDCYFTTARYAAAILGPLEDLNVSKLAVQLSDTFSPEIMEVIQSSVRKVAHRQASHKGHFRFLDLPIELRQHVLRFTDLVAPTREVLWERNEFSLYHHLDAPRLPAGRCFDQEFCSQAGNAMHPPCGCFRAPRALFLVCRIMTEDARMIFYSSNRFIITPQDHELNDTLDEMTLSVDTRALLTKAIPTKFLCCLRELDLLFDYSSFVDIDTSLLSGLIKAVHLLAQNASRLTLAVHIDMTYRPGLSPVDFAPDEDRISNCANALRQLMELFTPLRQMAAFFVFVSSMPHEGPPVEKQSLRLLEQELEQFAMGDTYDALARGKLLRRKGYCDTQDLFLL</sequence>
<dbReference type="RefSeq" id="XP_033455436.1">
    <property type="nucleotide sequence ID" value="XM_033609050.1"/>
</dbReference>
<dbReference type="AlphaFoldDB" id="A0A6J3LRD9"/>